<dbReference type="GO" id="GO:0016798">
    <property type="term" value="F:hydrolase activity, acting on glycosyl bonds"/>
    <property type="evidence" value="ECO:0007669"/>
    <property type="project" value="UniProtKB-KW"/>
</dbReference>
<dbReference type="Gene3D" id="3.40.1790.10">
    <property type="entry name" value="Indigoidine synthase domain"/>
    <property type="match status" value="1"/>
</dbReference>
<dbReference type="GeneID" id="25566886"/>
<dbReference type="eggNOG" id="KOG3009">
    <property type="taxonomic scope" value="Eukaryota"/>
</dbReference>
<evidence type="ECO:0000256" key="5">
    <source>
        <dbReference type="ARBA" id="ARBA00023211"/>
    </source>
</evidence>
<gene>
    <name evidence="9" type="ORF">AMSG_08124</name>
</gene>
<keyword evidence="5" id="KW-0464">Manganese</keyword>
<keyword evidence="7" id="KW-0326">Glycosidase</keyword>
<dbReference type="PROSITE" id="PS00583">
    <property type="entry name" value="PFKB_KINASES_1"/>
    <property type="match status" value="1"/>
</dbReference>
<keyword evidence="2" id="KW-0479">Metal-binding</keyword>
<evidence type="ECO:0000256" key="2">
    <source>
        <dbReference type="ARBA" id="ARBA00022723"/>
    </source>
</evidence>
<name>A0A0L0DJT1_THETB</name>
<dbReference type="GO" id="GO:0004730">
    <property type="term" value="F:pseudouridylate synthase activity"/>
    <property type="evidence" value="ECO:0007669"/>
    <property type="project" value="InterPro"/>
</dbReference>
<dbReference type="GO" id="GO:0016301">
    <property type="term" value="F:kinase activity"/>
    <property type="evidence" value="ECO:0007669"/>
    <property type="project" value="UniProtKB-KW"/>
</dbReference>
<dbReference type="InterPro" id="IPR002173">
    <property type="entry name" value="Carboh/pur_kinase_PfkB_CS"/>
</dbReference>
<dbReference type="Pfam" id="PF00294">
    <property type="entry name" value="PfkB"/>
    <property type="match status" value="1"/>
</dbReference>
<dbReference type="RefSeq" id="XP_013755347.1">
    <property type="nucleotide sequence ID" value="XM_013899893.1"/>
</dbReference>
<evidence type="ECO:0000256" key="3">
    <source>
        <dbReference type="ARBA" id="ARBA00022777"/>
    </source>
</evidence>
<feature type="domain" description="Carbohydrate kinase PfkB" evidence="8">
    <location>
        <begin position="332"/>
        <end position="620"/>
    </location>
</feature>
<dbReference type="SUPFAM" id="SSF110581">
    <property type="entry name" value="Indigoidine synthase A-like"/>
    <property type="match status" value="1"/>
</dbReference>
<dbReference type="Pfam" id="PF04227">
    <property type="entry name" value="Indigoidine_A"/>
    <property type="match status" value="1"/>
</dbReference>
<keyword evidence="10" id="KW-1185">Reference proteome</keyword>
<dbReference type="InterPro" id="IPR011611">
    <property type="entry name" value="PfkB_dom"/>
</dbReference>
<dbReference type="EMBL" id="GL349473">
    <property type="protein sequence ID" value="KNC52557.1"/>
    <property type="molecule type" value="Genomic_DNA"/>
</dbReference>
<dbReference type="GO" id="GO:0005737">
    <property type="term" value="C:cytoplasm"/>
    <property type="evidence" value="ECO:0007669"/>
    <property type="project" value="TreeGrafter"/>
</dbReference>
<keyword evidence="6" id="KW-0456">Lyase</keyword>
<evidence type="ECO:0000313" key="10">
    <source>
        <dbReference type="Proteomes" id="UP000054408"/>
    </source>
</evidence>
<dbReference type="OMA" id="FNCIIAT"/>
<proteinExistence type="inferred from homology"/>
<dbReference type="PANTHER" id="PTHR42909:SF1">
    <property type="entry name" value="CARBOHYDRATE KINASE PFKB DOMAIN-CONTAINING PROTEIN"/>
    <property type="match status" value="1"/>
</dbReference>
<dbReference type="InterPro" id="IPR007342">
    <property type="entry name" value="PsuG"/>
</dbReference>
<dbReference type="SUPFAM" id="SSF53613">
    <property type="entry name" value="Ribokinase-like"/>
    <property type="match status" value="1"/>
</dbReference>
<organism evidence="9 10">
    <name type="scientific">Thecamonas trahens ATCC 50062</name>
    <dbReference type="NCBI Taxonomy" id="461836"/>
    <lineage>
        <taxon>Eukaryota</taxon>
        <taxon>Apusozoa</taxon>
        <taxon>Apusomonadida</taxon>
        <taxon>Apusomonadidae</taxon>
        <taxon>Thecamonas</taxon>
    </lineage>
</organism>
<evidence type="ECO:0000259" key="8">
    <source>
        <dbReference type="Pfam" id="PF00294"/>
    </source>
</evidence>
<keyword evidence="1" id="KW-0808">Transferase</keyword>
<sequence length="639" mass="63476">MDSIEITYSPDVASALAAGLPVVALESTIVAHGMPYPENLVTAREVEATVKDAGAVPATIAIVDGVIKVGLTDSELERLAAMGPKVAKVSRRDVAAIVARAATGATTVAATSLIAARAGIAVFVTGGIGGVHRGGELSMDVSADLAELARTPVAVVCAGAKSILDIPRTLEVLETAGVPVIGYGTDEFPAFFTAHSGSAAPLRMDSPAEIARMVAASAALGLGGGAVIGVPIPDNAAADGAVIEAAISRALADADHRGITGRALTPFLLERVAHLTGGASLESNIALVLNNAKVGAAIACELAALRAKNSASAAGPLVVGGAGLDVVGTAGETGLVADSSAPGTISYAPGGVALNIASVLGRLGARPALLTRIGDDVPAHAVSRQLETCGVASELVTSVPGGRTGSYLAVLKSTGSLAYAVADMALVDGLDFDAAAVEAAYNGAPPPVIIADGNCSPRLLRAIGAYAAAHSLPLYFEPTSVAKAGRLGSAGPDFTAAVTCLTPNEAELVALAQSTPDFGATACPLAHLFRVCLRLEFVVVKAGARGALLAVRDANATDGYTSLVMPAEQLPASAIVDVTGAGDSLLAAFVWAIHTCGAEPARALALGQAAARLTLMAPSAVSEHLTRAAVEAAARASAL</sequence>
<protein>
    <recommendedName>
        <fullName evidence="8">Carbohydrate kinase PfkB domain-containing protein</fullName>
    </recommendedName>
</protein>
<dbReference type="PANTHER" id="PTHR42909">
    <property type="entry name" value="ZGC:136858"/>
    <property type="match status" value="1"/>
</dbReference>
<evidence type="ECO:0000256" key="4">
    <source>
        <dbReference type="ARBA" id="ARBA00022801"/>
    </source>
</evidence>
<dbReference type="OrthoDB" id="198885at2759"/>
<dbReference type="AlphaFoldDB" id="A0A0L0DJT1"/>
<dbReference type="Proteomes" id="UP000054408">
    <property type="component" value="Unassembled WGS sequence"/>
</dbReference>
<evidence type="ECO:0000313" key="9">
    <source>
        <dbReference type="EMBL" id="KNC52557.1"/>
    </source>
</evidence>
<evidence type="ECO:0000256" key="6">
    <source>
        <dbReference type="ARBA" id="ARBA00023239"/>
    </source>
</evidence>
<keyword evidence="4" id="KW-0378">Hydrolase</keyword>
<evidence type="ECO:0000256" key="1">
    <source>
        <dbReference type="ARBA" id="ARBA00022679"/>
    </source>
</evidence>
<dbReference type="Gene3D" id="3.40.1190.20">
    <property type="match status" value="1"/>
</dbReference>
<dbReference type="InterPro" id="IPR022830">
    <property type="entry name" value="Indigdn_synthA-like"/>
</dbReference>
<reference evidence="9 10" key="1">
    <citation type="submission" date="2010-05" db="EMBL/GenBank/DDBJ databases">
        <title>The Genome Sequence of Thecamonas trahens ATCC 50062.</title>
        <authorList>
            <consortium name="The Broad Institute Genome Sequencing Platform"/>
            <person name="Russ C."/>
            <person name="Cuomo C."/>
            <person name="Shea T."/>
            <person name="Young S.K."/>
            <person name="Zeng Q."/>
            <person name="Koehrsen M."/>
            <person name="Haas B."/>
            <person name="Borodovsky M."/>
            <person name="Guigo R."/>
            <person name="Alvarado L."/>
            <person name="Berlin A."/>
            <person name="Bochicchio J."/>
            <person name="Borenstein D."/>
            <person name="Chapman S."/>
            <person name="Chen Z."/>
            <person name="Freedman E."/>
            <person name="Gellesch M."/>
            <person name="Goldberg J."/>
            <person name="Griggs A."/>
            <person name="Gujja S."/>
            <person name="Heilman E."/>
            <person name="Heiman D."/>
            <person name="Hepburn T."/>
            <person name="Howarth C."/>
            <person name="Jen D."/>
            <person name="Larson L."/>
            <person name="Mehta T."/>
            <person name="Park D."/>
            <person name="Pearson M."/>
            <person name="Roberts A."/>
            <person name="Saif S."/>
            <person name="Shenoy N."/>
            <person name="Sisk P."/>
            <person name="Stolte C."/>
            <person name="Sykes S."/>
            <person name="Thomson T."/>
            <person name="Walk T."/>
            <person name="White J."/>
            <person name="Yandava C."/>
            <person name="Burger G."/>
            <person name="Gray M.W."/>
            <person name="Holland P.W.H."/>
            <person name="King N."/>
            <person name="Lang F.B.F."/>
            <person name="Roger A.J."/>
            <person name="Ruiz-Trillo I."/>
            <person name="Lander E."/>
            <person name="Nusbaum C."/>
        </authorList>
    </citation>
    <scope>NUCLEOTIDE SEQUENCE [LARGE SCALE GENOMIC DNA]</scope>
    <source>
        <strain evidence="9 10">ATCC 50062</strain>
    </source>
</reference>
<dbReference type="GO" id="GO:0046872">
    <property type="term" value="F:metal ion binding"/>
    <property type="evidence" value="ECO:0007669"/>
    <property type="project" value="UniProtKB-KW"/>
</dbReference>
<dbReference type="InterPro" id="IPR029056">
    <property type="entry name" value="Ribokinase-like"/>
</dbReference>
<dbReference type="PROSITE" id="PS00584">
    <property type="entry name" value="PFKB_KINASES_2"/>
    <property type="match status" value="1"/>
</dbReference>
<evidence type="ECO:0000256" key="7">
    <source>
        <dbReference type="ARBA" id="ARBA00023295"/>
    </source>
</evidence>
<dbReference type="STRING" id="461836.A0A0L0DJT1"/>
<dbReference type="HAMAP" id="MF_01876">
    <property type="entry name" value="PsiMP_glycosidase"/>
    <property type="match status" value="1"/>
</dbReference>
<keyword evidence="3" id="KW-0418">Kinase</keyword>
<accession>A0A0L0DJT1</accession>